<organism evidence="1 2">
    <name type="scientific">Fodinibius salinus</name>
    <dbReference type="NCBI Taxonomy" id="860790"/>
    <lineage>
        <taxon>Bacteria</taxon>
        <taxon>Pseudomonadati</taxon>
        <taxon>Balneolota</taxon>
        <taxon>Balneolia</taxon>
        <taxon>Balneolales</taxon>
        <taxon>Balneolaceae</taxon>
        <taxon>Fodinibius</taxon>
    </lineage>
</organism>
<accession>A0A5D3YMI5</accession>
<evidence type="ECO:0000313" key="1">
    <source>
        <dbReference type="EMBL" id="TYP95375.1"/>
    </source>
</evidence>
<gene>
    <name evidence="1" type="ORF">LX73_0676</name>
</gene>
<sequence length="253" mass="28736">MNITSYKPADIQRGIVEAKKKSADSKEHVRLLFAPERIDDDNFEDACAIYSRVEMSTIDTVVVVESHDEKLDKKLPMASNMRFETPVGSVPVDDYMRNEFCDEDDDFFIHDEAFDKDISLFQQLMFLQTLSDDFKALSVQIADPSPAIVKELAYVLEEVLASRNALIVFCCELDNNYKQEFQKVMELLNDDNQSGLMNYLNSGESKIKGVTSFIAGIIVADKWQVDLSFLSNNDESNTGSLLTAYSNRQTVRY</sequence>
<name>A0A5D3YMI5_9BACT</name>
<dbReference type="AlphaFoldDB" id="A0A5D3YMI5"/>
<dbReference type="OrthoDB" id="1523297at2"/>
<evidence type="ECO:0000313" key="2">
    <source>
        <dbReference type="Proteomes" id="UP000324595"/>
    </source>
</evidence>
<proteinExistence type="predicted"/>
<protein>
    <submittedName>
        <fullName evidence="1">AmmeMemoRadiSam system protein B</fullName>
    </submittedName>
</protein>
<dbReference type="NCBIfam" id="TIGR04336">
    <property type="entry name" value="AmmeMemoSam_B"/>
    <property type="match status" value="1"/>
</dbReference>
<reference evidence="1 2" key="1">
    <citation type="submission" date="2019-07" db="EMBL/GenBank/DDBJ databases">
        <title>Genomic Encyclopedia of Archaeal and Bacterial Type Strains, Phase II (KMG-II): from individual species to whole genera.</title>
        <authorList>
            <person name="Goeker M."/>
        </authorList>
    </citation>
    <scope>NUCLEOTIDE SEQUENCE [LARGE SCALE GENOMIC DNA]</scope>
    <source>
        <strain evidence="1 2">DSM 21935</strain>
    </source>
</reference>
<dbReference type="Gene3D" id="3.40.830.10">
    <property type="entry name" value="LigB-like"/>
    <property type="match status" value="1"/>
</dbReference>
<dbReference type="Proteomes" id="UP000324595">
    <property type="component" value="Unassembled WGS sequence"/>
</dbReference>
<dbReference type="EMBL" id="VNHY01000001">
    <property type="protein sequence ID" value="TYP95375.1"/>
    <property type="molecule type" value="Genomic_DNA"/>
</dbReference>
<keyword evidence="2" id="KW-1185">Reference proteome</keyword>
<dbReference type="RefSeq" id="WP_148898044.1">
    <property type="nucleotide sequence ID" value="NZ_VNHY01000001.1"/>
</dbReference>
<dbReference type="InterPro" id="IPR002737">
    <property type="entry name" value="MEMO1_fam"/>
</dbReference>
<dbReference type="Pfam" id="PF01875">
    <property type="entry name" value="Memo"/>
    <property type="match status" value="1"/>
</dbReference>
<comment type="caution">
    <text evidence="1">The sequence shown here is derived from an EMBL/GenBank/DDBJ whole genome shotgun (WGS) entry which is preliminary data.</text>
</comment>